<dbReference type="PROSITE" id="PS51192">
    <property type="entry name" value="HELICASE_ATP_BIND_1"/>
    <property type="match status" value="1"/>
</dbReference>
<evidence type="ECO:0000256" key="4">
    <source>
        <dbReference type="ARBA" id="ARBA00034617"/>
    </source>
</evidence>
<comment type="similarity">
    <text evidence="1">Belongs to the helicase family. RecQ subfamily.</text>
</comment>
<dbReference type="GO" id="GO:0009378">
    <property type="term" value="F:four-way junction helicase activity"/>
    <property type="evidence" value="ECO:0007669"/>
    <property type="project" value="TreeGrafter"/>
</dbReference>
<keyword evidence="3" id="KW-0067">ATP-binding</keyword>
<proteinExistence type="inferred from homology"/>
<evidence type="ECO:0000313" key="9">
    <source>
        <dbReference type="EMBL" id="KAA8492027.1"/>
    </source>
</evidence>
<sequence>MTRMHPRHLSRSPFIAPCASFATAKGNTLRQNICSSVRSARAIVIGTNAVASSSAVRAIMDTPLQPYNPARTLTGSALTTLGFYDTYEDMLEAYSHAIREPAEESVIYAREWCEFARRAIRLALKTTPHLLRIPVPGKQGNPSELDMHDPEVWSDGSKYRTLATLKDETLEKRIPNIARLFSFYAYWLLQMNLEDVVVKYEQTHVPSNTRPVVGALQSILNYALEQPTTSTGNTRPAAREFLRSHALQQVSDRNGEPSSIHDEMSGSQSGTCLTSRSALTISELSATQLWVLRAAWVVRLIVKEKDREIQTSNDTILSDVPCAQVLYMMHSVFRSAQEPSTYVAWKAMGNGSWMHLKTEVLVQAKVFGNLYNGSRAAARALVARVLGARDNFSVRVLSQHNTTAPMLGEIILDGSERHAAQPAELLASARRQNIDFNALSNFALLAFSAACAPPRKSSMETFVLASRSVGNSLRPVLNTRVVRVVEVVEKKLGRALATETVEHLPTEEVAEVLLIMHWIASAYIDEILGQQNQGQNVPESIDFRNFGACASRTTCAALNPEEWIAQVECAVGQFCAVPMTLRDLRNLYLHCVRDNADAFRGIAAPQGIQPVDTPAQKYKIRGAGHSLATDAAFYLASVKDEDWFAFTVECRDAWLALIGAETHASSRMGSVHPRELSLGEWASLAGLTPDTLLRDVYGSASVASPQARKQLEMLNEILMDKNVCVQYPCGSGKSASYLCMEKVVRLQGAFVLLLVPLRVSMFAALQEARSRRIEAVDLYSCTERSHGGLVVTSMDALASQRAALRRIAERIALVVVDESHVVLEHSSFRESMSVKLSASLLTKSCFVFLSATISEDAAAFVAKEFGVTIDSFLRARPLRESLNISVTEFGTSAICTQQITAAIQENALARRGRALIMCATHAEADTWFDEMRKSYSDACYKLTAREALDAEALQQARVIVGTSAVSSSLNCKSVLYCAVMRGAHSLSQVVQAWGRVGRDGEHARCEFFFDRNFQNALDQRDSPSIRQVPGFERDPWHSKAGLRRFVESALDLSSHEVHSVLNLLTTRSMVTQTANPVTVPQPSLHEMVRPSTHVVAEPSSGMIAQPTSYMLAQPSSHTVAAPSSHTVAAPSSHTVAAPSSHTVAAPSSHTVAAPSSHVMAQPTSHVPEQPTLHLLAQASSQQHEATPLASSAPARALGEQLQTIRQARATWNTAMYKCIWCSGVTCLGTCQNPNRFPNTCPYCGFRYSRSSAAAHVSCSKRSAGNIIRPRLAPNLGMCFRCLAPTEVCEKKCEKAPSALKHRMEAVYRKAFSLMGTPGSGGAEELTIFYTHKLCELVSWEGFELYKRATKLMANEWSLQKV</sequence>
<evidence type="ECO:0000256" key="1">
    <source>
        <dbReference type="ARBA" id="ARBA00005446"/>
    </source>
</evidence>
<dbReference type="GO" id="GO:0000724">
    <property type="term" value="P:double-strand break repair via homologous recombination"/>
    <property type="evidence" value="ECO:0007669"/>
    <property type="project" value="TreeGrafter"/>
</dbReference>
<dbReference type="OrthoDB" id="2507344at2759"/>
<name>A0A5J4YNP7_PORPP</name>
<dbReference type="InterPro" id="IPR011545">
    <property type="entry name" value="DEAD/DEAH_box_helicase_dom"/>
</dbReference>
<dbReference type="PROSITE" id="PS51194">
    <property type="entry name" value="HELICASE_CTER"/>
    <property type="match status" value="1"/>
</dbReference>
<organism evidence="9 10">
    <name type="scientific">Porphyridium purpureum</name>
    <name type="common">Red alga</name>
    <name type="synonym">Porphyridium cruentum</name>
    <dbReference type="NCBI Taxonomy" id="35688"/>
    <lineage>
        <taxon>Eukaryota</taxon>
        <taxon>Rhodophyta</taxon>
        <taxon>Bangiophyceae</taxon>
        <taxon>Porphyridiales</taxon>
        <taxon>Porphyridiaceae</taxon>
        <taxon>Porphyridium</taxon>
    </lineage>
</organism>
<dbReference type="GO" id="GO:0005737">
    <property type="term" value="C:cytoplasm"/>
    <property type="evidence" value="ECO:0007669"/>
    <property type="project" value="TreeGrafter"/>
</dbReference>
<evidence type="ECO:0000259" key="7">
    <source>
        <dbReference type="PROSITE" id="PS51192"/>
    </source>
</evidence>
<dbReference type="Gene3D" id="3.40.50.300">
    <property type="entry name" value="P-loop containing nucleotide triphosphate hydrolases"/>
    <property type="match status" value="2"/>
</dbReference>
<feature type="compositionally biased region" description="Basic and acidic residues" evidence="6">
    <location>
        <begin position="253"/>
        <end position="264"/>
    </location>
</feature>
<dbReference type="Proteomes" id="UP000324585">
    <property type="component" value="Unassembled WGS sequence"/>
</dbReference>
<evidence type="ECO:0000256" key="6">
    <source>
        <dbReference type="SAM" id="MobiDB-lite"/>
    </source>
</evidence>
<dbReference type="SMART" id="SM00487">
    <property type="entry name" value="DEXDc"/>
    <property type="match status" value="1"/>
</dbReference>
<evidence type="ECO:0000256" key="3">
    <source>
        <dbReference type="ARBA" id="ARBA00022840"/>
    </source>
</evidence>
<evidence type="ECO:0000259" key="8">
    <source>
        <dbReference type="PROSITE" id="PS51194"/>
    </source>
</evidence>
<comment type="catalytic activity">
    <reaction evidence="4">
        <text>Couples ATP hydrolysis with the unwinding of duplex DNA by translocating in the 3'-5' direction.</text>
        <dbReference type="EC" id="5.6.2.4"/>
    </reaction>
</comment>
<keyword evidence="9" id="KW-0347">Helicase</keyword>
<dbReference type="EMBL" id="VRMN01000010">
    <property type="protein sequence ID" value="KAA8492027.1"/>
    <property type="molecule type" value="Genomic_DNA"/>
</dbReference>
<feature type="region of interest" description="Disordered" evidence="6">
    <location>
        <begin position="1120"/>
        <end position="1140"/>
    </location>
</feature>
<keyword evidence="2" id="KW-0547">Nucleotide-binding</keyword>
<protein>
    <recommendedName>
        <fullName evidence="5">DNA 3'-5' helicase</fullName>
        <ecNumber evidence="5">5.6.2.4</ecNumber>
    </recommendedName>
</protein>
<dbReference type="InterPro" id="IPR001650">
    <property type="entry name" value="Helicase_C-like"/>
</dbReference>
<feature type="region of interest" description="Disordered" evidence="6">
    <location>
        <begin position="250"/>
        <end position="269"/>
    </location>
</feature>
<comment type="caution">
    <text evidence="9">The sequence shown here is derived from an EMBL/GenBank/DDBJ whole genome shotgun (WGS) entry which is preliminary data.</text>
</comment>
<evidence type="ECO:0000256" key="5">
    <source>
        <dbReference type="ARBA" id="ARBA00034808"/>
    </source>
</evidence>
<gene>
    <name evidence="9" type="ORF">FVE85_3465</name>
</gene>
<dbReference type="InterPro" id="IPR027417">
    <property type="entry name" value="P-loop_NTPase"/>
</dbReference>
<dbReference type="EC" id="5.6.2.4" evidence="5"/>
<accession>A0A5J4YNP7</accession>
<dbReference type="PANTHER" id="PTHR13710">
    <property type="entry name" value="DNA HELICASE RECQ FAMILY MEMBER"/>
    <property type="match status" value="1"/>
</dbReference>
<feature type="domain" description="Helicase C-terminal" evidence="8">
    <location>
        <begin position="902"/>
        <end position="1036"/>
    </location>
</feature>
<dbReference type="Pfam" id="PF00270">
    <property type="entry name" value="DEAD"/>
    <property type="match status" value="1"/>
</dbReference>
<feature type="domain" description="Helicase ATP-binding" evidence="7">
    <location>
        <begin position="714"/>
        <end position="871"/>
    </location>
</feature>
<evidence type="ECO:0000256" key="2">
    <source>
        <dbReference type="ARBA" id="ARBA00022741"/>
    </source>
</evidence>
<dbReference type="InterPro" id="IPR014001">
    <property type="entry name" value="Helicase_ATP-bd"/>
</dbReference>
<dbReference type="GO" id="GO:0005694">
    <property type="term" value="C:chromosome"/>
    <property type="evidence" value="ECO:0007669"/>
    <property type="project" value="TreeGrafter"/>
</dbReference>
<dbReference type="PANTHER" id="PTHR13710:SF154">
    <property type="entry name" value="RECQ HELICASE, PUTATIVE (AFU_ORTHOLOGUE AFUA_6G14720)-RELATED"/>
    <property type="match status" value="1"/>
</dbReference>
<evidence type="ECO:0000313" key="10">
    <source>
        <dbReference type="Proteomes" id="UP000324585"/>
    </source>
</evidence>
<keyword evidence="10" id="KW-1185">Reference proteome</keyword>
<dbReference type="GO" id="GO:0005524">
    <property type="term" value="F:ATP binding"/>
    <property type="evidence" value="ECO:0007669"/>
    <property type="project" value="UniProtKB-KW"/>
</dbReference>
<dbReference type="GO" id="GO:0043138">
    <property type="term" value="F:3'-5' DNA helicase activity"/>
    <property type="evidence" value="ECO:0007669"/>
    <property type="project" value="UniProtKB-EC"/>
</dbReference>
<dbReference type="GO" id="GO:0003676">
    <property type="term" value="F:nucleic acid binding"/>
    <property type="evidence" value="ECO:0007669"/>
    <property type="project" value="InterPro"/>
</dbReference>
<keyword evidence="9" id="KW-0378">Hydrolase</keyword>
<reference evidence="10" key="1">
    <citation type="journal article" date="2019" name="Nat. Commun.">
        <title>Expansion of phycobilisome linker gene families in mesophilic red algae.</title>
        <authorList>
            <person name="Lee J."/>
            <person name="Kim D."/>
            <person name="Bhattacharya D."/>
            <person name="Yoon H.S."/>
        </authorList>
    </citation>
    <scope>NUCLEOTIDE SEQUENCE [LARGE SCALE GENOMIC DNA]</scope>
    <source>
        <strain evidence="10">CCMP 1328</strain>
    </source>
</reference>
<dbReference type="SUPFAM" id="SSF52540">
    <property type="entry name" value="P-loop containing nucleoside triphosphate hydrolases"/>
    <property type="match status" value="1"/>
</dbReference>